<name>A0A1H4BZF5_9RHOB</name>
<dbReference type="AlphaFoldDB" id="A0A1H4BZF5"/>
<dbReference type="GO" id="GO:0005509">
    <property type="term" value="F:calcium ion binding"/>
    <property type="evidence" value="ECO:0007669"/>
    <property type="project" value="InterPro"/>
</dbReference>
<dbReference type="InterPro" id="IPR002048">
    <property type="entry name" value="EF_hand_dom"/>
</dbReference>
<feature type="domain" description="EF-hand" evidence="5">
    <location>
        <begin position="90"/>
        <end position="125"/>
    </location>
</feature>
<sequence>MRNTTLAAALGCLSLVAGAVALPAAGAGAGAGGSGDRAEAWRLDRMFERLDADGDGRLVRDEIAAFGARVMEADADGDGRVTREEFAAARGERRAQARFGRLDADGDGAISREEFLANAAREAAREEADVDRPRSRGGDGGRAEQGERREGRDWRADARHRGDRRCGMERGRGAGLGFDRIDADGDGAIDAAEASAAGERMAERMMARLDADGDGAVTRDEARRARRKDG</sequence>
<dbReference type="EMBL" id="FNQM01000006">
    <property type="protein sequence ID" value="SEA53447.1"/>
    <property type="molecule type" value="Genomic_DNA"/>
</dbReference>
<protein>
    <submittedName>
        <fullName evidence="6">Ca2+-binding protein, EF-hand superfamily</fullName>
    </submittedName>
</protein>
<dbReference type="PANTHER" id="PTHR10827">
    <property type="entry name" value="RETICULOCALBIN"/>
    <property type="match status" value="1"/>
</dbReference>
<evidence type="ECO:0000256" key="3">
    <source>
        <dbReference type="SAM" id="MobiDB-lite"/>
    </source>
</evidence>
<gene>
    <name evidence="6" type="ORF">SAMN05444370_106122</name>
</gene>
<feature type="domain" description="EF-hand" evidence="5">
    <location>
        <begin position="197"/>
        <end position="230"/>
    </location>
</feature>
<evidence type="ECO:0000256" key="2">
    <source>
        <dbReference type="ARBA" id="ARBA00022737"/>
    </source>
</evidence>
<evidence type="ECO:0000259" key="5">
    <source>
        <dbReference type="PROSITE" id="PS50222"/>
    </source>
</evidence>
<dbReference type="SMART" id="SM00054">
    <property type="entry name" value="EFh"/>
    <property type="match status" value="4"/>
</dbReference>
<keyword evidence="4" id="KW-0732">Signal</keyword>
<proteinExistence type="predicted"/>
<dbReference type="Gene3D" id="1.10.238.10">
    <property type="entry name" value="EF-hand"/>
    <property type="match status" value="3"/>
</dbReference>
<dbReference type="PROSITE" id="PS50222">
    <property type="entry name" value="EF_HAND_2"/>
    <property type="match status" value="2"/>
</dbReference>
<feature type="region of interest" description="Disordered" evidence="3">
    <location>
        <begin position="121"/>
        <end position="184"/>
    </location>
</feature>
<evidence type="ECO:0000256" key="4">
    <source>
        <dbReference type="SAM" id="SignalP"/>
    </source>
</evidence>
<feature type="region of interest" description="Disordered" evidence="3">
    <location>
        <begin position="211"/>
        <end position="230"/>
    </location>
</feature>
<dbReference type="Proteomes" id="UP000198703">
    <property type="component" value="Unassembled WGS sequence"/>
</dbReference>
<dbReference type="PANTHER" id="PTHR10827:SF98">
    <property type="entry name" value="45 KDA CALCIUM-BINDING PROTEIN"/>
    <property type="match status" value="1"/>
</dbReference>
<keyword evidence="2" id="KW-0677">Repeat</keyword>
<dbReference type="InterPro" id="IPR011992">
    <property type="entry name" value="EF-hand-dom_pair"/>
</dbReference>
<feature type="signal peptide" evidence="4">
    <location>
        <begin position="1"/>
        <end position="19"/>
    </location>
</feature>
<dbReference type="InterPro" id="IPR018247">
    <property type="entry name" value="EF_Hand_1_Ca_BS"/>
</dbReference>
<dbReference type="SUPFAM" id="SSF47473">
    <property type="entry name" value="EF-hand"/>
    <property type="match status" value="1"/>
</dbReference>
<accession>A0A1H4BZF5</accession>
<dbReference type="RefSeq" id="WP_093253624.1">
    <property type="nucleotide sequence ID" value="NZ_FNQM01000006.1"/>
</dbReference>
<dbReference type="OrthoDB" id="5470953at2"/>
<organism evidence="6 7">
    <name type="scientific">Rubrimonas cliftonensis</name>
    <dbReference type="NCBI Taxonomy" id="89524"/>
    <lineage>
        <taxon>Bacteria</taxon>
        <taxon>Pseudomonadati</taxon>
        <taxon>Pseudomonadota</taxon>
        <taxon>Alphaproteobacteria</taxon>
        <taxon>Rhodobacterales</taxon>
        <taxon>Paracoccaceae</taxon>
        <taxon>Rubrimonas</taxon>
    </lineage>
</organism>
<feature type="chain" id="PRO_5011485028" evidence="4">
    <location>
        <begin position="20"/>
        <end position="230"/>
    </location>
</feature>
<feature type="compositionally biased region" description="Basic and acidic residues" evidence="3">
    <location>
        <begin position="122"/>
        <end position="172"/>
    </location>
</feature>
<keyword evidence="7" id="KW-1185">Reference proteome</keyword>
<dbReference type="Pfam" id="PF13202">
    <property type="entry name" value="EF-hand_5"/>
    <property type="match status" value="5"/>
</dbReference>
<evidence type="ECO:0000313" key="6">
    <source>
        <dbReference type="EMBL" id="SEA53447.1"/>
    </source>
</evidence>
<evidence type="ECO:0000256" key="1">
    <source>
        <dbReference type="ARBA" id="ARBA00022723"/>
    </source>
</evidence>
<evidence type="ECO:0000313" key="7">
    <source>
        <dbReference type="Proteomes" id="UP000198703"/>
    </source>
</evidence>
<keyword evidence="1" id="KW-0479">Metal-binding</keyword>
<dbReference type="PROSITE" id="PS00018">
    <property type="entry name" value="EF_HAND_1"/>
    <property type="match status" value="1"/>
</dbReference>
<reference evidence="6 7" key="1">
    <citation type="submission" date="2016-10" db="EMBL/GenBank/DDBJ databases">
        <authorList>
            <person name="de Groot N.N."/>
        </authorList>
    </citation>
    <scope>NUCLEOTIDE SEQUENCE [LARGE SCALE GENOMIC DNA]</scope>
    <source>
        <strain evidence="6 7">DSM 15345</strain>
    </source>
</reference>
<dbReference type="STRING" id="89524.SAMN05444370_106122"/>